<dbReference type="FunFam" id="1.25.40.570:FF:000005">
    <property type="entry name" value="26S proteasome regulatory subunit N7"/>
    <property type="match status" value="1"/>
</dbReference>
<dbReference type="SUPFAM" id="SSF46785">
    <property type="entry name" value="Winged helix' DNA-binding domain"/>
    <property type="match status" value="1"/>
</dbReference>
<dbReference type="PANTHER" id="PTHR14145:SF1">
    <property type="entry name" value="26S PROTEASOME NON-ATPASE REGULATORY SUBUNIT 6"/>
    <property type="match status" value="1"/>
</dbReference>
<gene>
    <name evidence="7" type="ORF">WJX72_004298</name>
</gene>
<dbReference type="PANTHER" id="PTHR14145">
    <property type="entry name" value="26S PROTESOME SUBUNIT 6"/>
    <property type="match status" value="1"/>
</dbReference>
<evidence type="ECO:0000256" key="3">
    <source>
        <dbReference type="ARBA" id="ARBA00022942"/>
    </source>
</evidence>
<evidence type="ECO:0000256" key="2">
    <source>
        <dbReference type="ARBA" id="ARBA00005717"/>
    </source>
</evidence>
<name>A0AAW1QBB1_9CHLO</name>
<dbReference type="Gene3D" id="1.25.40.570">
    <property type="match status" value="1"/>
</dbReference>
<sequence>MAEDQKEEVDQKIAVAHKRFLYKTQDLSAKEKAQLQQDILDAVFRDDAAPLYQQICSDLGWPVDTSKLEAMQKANAAALAEADERIKDAEENLGESEVREALLAKADYLCKIGDRTAAQEAYKVTEGKTAGVGLKMDLVFSLLRLDMASGDWHAVKRNILRAKLLCSEGGDWERKNRLKVYESLYLLATRDFKHAAELFLDSIATFTTTELFSYETSIFYTVVTALITLDRVALKSKVVDAPEILTVIDTIPNLGQFLNGFYDCKYHEFFEAFAAITEQIRGDPYLHPHFRYYVREIRVMAYSQFLESYKSVTLESMARAFGVNMDFMDQELCNFIVDGRLTAKIDKVSGIIETNRPDAKNAQYQQTLKHGDVLLNRLQKLAKVIDLE</sequence>
<keyword evidence="5" id="KW-0175">Coiled coil</keyword>
<evidence type="ECO:0000313" key="7">
    <source>
        <dbReference type="EMBL" id="KAK9817917.1"/>
    </source>
</evidence>
<dbReference type="PROSITE" id="PS50250">
    <property type="entry name" value="PCI"/>
    <property type="match status" value="1"/>
</dbReference>
<dbReference type="Pfam" id="PF10602">
    <property type="entry name" value="RPN7"/>
    <property type="match status" value="1"/>
</dbReference>
<dbReference type="InterPro" id="IPR049549">
    <property type="entry name" value="RPN7_PSMD6_C"/>
</dbReference>
<keyword evidence="3" id="KW-0647">Proteasome</keyword>
<dbReference type="InterPro" id="IPR036390">
    <property type="entry name" value="WH_DNA-bd_sf"/>
</dbReference>
<feature type="coiled-coil region" evidence="5">
    <location>
        <begin position="72"/>
        <end position="99"/>
    </location>
</feature>
<evidence type="ECO:0000256" key="1">
    <source>
        <dbReference type="ARBA" id="ARBA00002187"/>
    </source>
</evidence>
<protein>
    <recommendedName>
        <fullName evidence="4">26S proteasome regulatory subunit RPN7</fullName>
    </recommendedName>
</protein>
<organism evidence="7 8">
    <name type="scientific">[Myrmecia] bisecta</name>
    <dbReference type="NCBI Taxonomy" id="41462"/>
    <lineage>
        <taxon>Eukaryota</taxon>
        <taxon>Viridiplantae</taxon>
        <taxon>Chlorophyta</taxon>
        <taxon>core chlorophytes</taxon>
        <taxon>Trebouxiophyceae</taxon>
        <taxon>Trebouxiales</taxon>
        <taxon>Trebouxiaceae</taxon>
        <taxon>Myrmecia</taxon>
    </lineage>
</organism>
<dbReference type="GO" id="GO:0000502">
    <property type="term" value="C:proteasome complex"/>
    <property type="evidence" value="ECO:0007669"/>
    <property type="project" value="UniProtKB-KW"/>
</dbReference>
<evidence type="ECO:0000256" key="5">
    <source>
        <dbReference type="SAM" id="Coils"/>
    </source>
</evidence>
<keyword evidence="8" id="KW-1185">Reference proteome</keyword>
<comment type="similarity">
    <text evidence="2">Belongs to the proteasome subunit S10 family.</text>
</comment>
<dbReference type="AlphaFoldDB" id="A0AAW1QBB1"/>
<proteinExistence type="inferred from homology"/>
<dbReference type="EMBL" id="JALJOR010000004">
    <property type="protein sequence ID" value="KAK9817917.1"/>
    <property type="molecule type" value="Genomic_DNA"/>
</dbReference>
<dbReference type="Pfam" id="PF01399">
    <property type="entry name" value="PCI"/>
    <property type="match status" value="1"/>
</dbReference>
<dbReference type="GO" id="GO:0043161">
    <property type="term" value="P:proteasome-mediated ubiquitin-dependent protein catabolic process"/>
    <property type="evidence" value="ECO:0007669"/>
    <property type="project" value="TreeGrafter"/>
</dbReference>
<dbReference type="InterPro" id="IPR019585">
    <property type="entry name" value="Rpn7/CSN1"/>
</dbReference>
<evidence type="ECO:0000256" key="4">
    <source>
        <dbReference type="ARBA" id="ARBA00075096"/>
    </source>
</evidence>
<dbReference type="InterPro" id="IPR000717">
    <property type="entry name" value="PCI_dom"/>
</dbReference>
<dbReference type="InterPro" id="IPR045135">
    <property type="entry name" value="Rpn7_N"/>
</dbReference>
<comment type="function">
    <text evidence="1">Acts as a regulatory subunit of the 26S proteasome which is involved in the ATP-dependent degradation of ubiquitinated proteins.</text>
</comment>
<evidence type="ECO:0000313" key="8">
    <source>
        <dbReference type="Proteomes" id="UP001489004"/>
    </source>
</evidence>
<dbReference type="Proteomes" id="UP001489004">
    <property type="component" value="Unassembled WGS sequence"/>
</dbReference>
<feature type="domain" description="PCI" evidence="6">
    <location>
        <begin position="191"/>
        <end position="359"/>
    </location>
</feature>
<evidence type="ECO:0000259" key="6">
    <source>
        <dbReference type="PROSITE" id="PS50250"/>
    </source>
</evidence>
<dbReference type="SMART" id="SM00088">
    <property type="entry name" value="PINT"/>
    <property type="match status" value="1"/>
</dbReference>
<reference evidence="7 8" key="1">
    <citation type="journal article" date="2024" name="Nat. Commun.">
        <title>Phylogenomics reveals the evolutionary origins of lichenization in chlorophyte algae.</title>
        <authorList>
            <person name="Puginier C."/>
            <person name="Libourel C."/>
            <person name="Otte J."/>
            <person name="Skaloud P."/>
            <person name="Haon M."/>
            <person name="Grisel S."/>
            <person name="Petersen M."/>
            <person name="Berrin J.G."/>
            <person name="Delaux P.M."/>
            <person name="Dal Grande F."/>
            <person name="Keller J."/>
        </authorList>
    </citation>
    <scope>NUCLEOTIDE SEQUENCE [LARGE SCALE GENOMIC DNA]</scope>
    <source>
        <strain evidence="7 8">SAG 2043</strain>
    </source>
</reference>
<comment type="caution">
    <text evidence="7">The sequence shown here is derived from an EMBL/GenBank/DDBJ whole genome shotgun (WGS) entry which is preliminary data.</text>
</comment>
<accession>A0AAW1QBB1</accession>
<dbReference type="Pfam" id="PF21154">
    <property type="entry name" value="RPN7_PSMD6_C"/>
    <property type="match status" value="1"/>
</dbReference>